<evidence type="ECO:0000313" key="3">
    <source>
        <dbReference type="Proteomes" id="UP000727993"/>
    </source>
</evidence>
<organism evidence="2 3">
    <name type="scientific">Candidatus Neomicrothrix subdominans</name>
    <dbReference type="NCBI Taxonomy" id="2954438"/>
    <lineage>
        <taxon>Bacteria</taxon>
        <taxon>Bacillati</taxon>
        <taxon>Actinomycetota</taxon>
        <taxon>Acidimicrobiia</taxon>
        <taxon>Acidimicrobiales</taxon>
        <taxon>Microthrixaceae</taxon>
        <taxon>Candidatus Neomicrothrix</taxon>
    </lineage>
</organism>
<dbReference type="InterPro" id="IPR012427">
    <property type="entry name" value="DUF1622"/>
</dbReference>
<dbReference type="Pfam" id="PF07784">
    <property type="entry name" value="DUF1622"/>
    <property type="match status" value="1"/>
</dbReference>
<keyword evidence="1" id="KW-1133">Transmembrane helix</keyword>
<protein>
    <submittedName>
        <fullName evidence="2">DUF1622 domain-containing protein</fullName>
    </submittedName>
</protein>
<dbReference type="AlphaFoldDB" id="A0A936TDN2"/>
<name>A0A936TDN2_9ACTN</name>
<dbReference type="PANTHER" id="PTHR38468:SF1">
    <property type="entry name" value="SLL0939 PROTEIN"/>
    <property type="match status" value="1"/>
</dbReference>
<proteinExistence type="predicted"/>
<sequence length="128" mass="13811">MEFTEGMSKVAQAFELVGVGILIVGAVLVAWTTVVALIRKQPAYEQSRIRLGRTLLLSLEVLVAADVIKTVAVESTVESVVTLGVLVVVRTVLSLSLDAEVDGIAPWRKKKFEAEQAREAQTKEPPPA</sequence>
<reference evidence="2 3" key="1">
    <citation type="submission" date="2020-10" db="EMBL/GenBank/DDBJ databases">
        <title>Connecting structure to function with the recovery of over 1000 high-quality activated sludge metagenome-assembled genomes encoding full-length rRNA genes using long-read sequencing.</title>
        <authorList>
            <person name="Singleton C.M."/>
            <person name="Petriglieri F."/>
            <person name="Kristensen J.M."/>
            <person name="Kirkegaard R.H."/>
            <person name="Michaelsen T.Y."/>
            <person name="Andersen M.H."/>
            <person name="Karst S.M."/>
            <person name="Dueholm M.S."/>
            <person name="Nielsen P.H."/>
            <person name="Albertsen M."/>
        </authorList>
    </citation>
    <scope>NUCLEOTIDE SEQUENCE [LARGE SCALE GENOMIC DNA]</scope>
    <source>
        <strain evidence="2">Lyne_18-Q3-R50-59_MAXAC.006</strain>
    </source>
</reference>
<accession>A0A936TDN2</accession>
<keyword evidence="1" id="KW-0472">Membrane</keyword>
<evidence type="ECO:0000313" key="2">
    <source>
        <dbReference type="EMBL" id="MBK9297553.1"/>
    </source>
</evidence>
<evidence type="ECO:0000256" key="1">
    <source>
        <dbReference type="SAM" id="Phobius"/>
    </source>
</evidence>
<dbReference type="Proteomes" id="UP000727993">
    <property type="component" value="Unassembled WGS sequence"/>
</dbReference>
<keyword evidence="1" id="KW-0812">Transmembrane</keyword>
<comment type="caution">
    <text evidence="2">The sequence shown here is derived from an EMBL/GenBank/DDBJ whole genome shotgun (WGS) entry which is preliminary data.</text>
</comment>
<dbReference type="PANTHER" id="PTHR38468">
    <property type="entry name" value="SLL0939 PROTEIN"/>
    <property type="match status" value="1"/>
</dbReference>
<feature type="transmembrane region" description="Helical" evidence="1">
    <location>
        <begin position="16"/>
        <end position="38"/>
    </location>
</feature>
<gene>
    <name evidence="2" type="ORF">IPN02_12115</name>
</gene>
<dbReference type="EMBL" id="JADJZA010000007">
    <property type="protein sequence ID" value="MBK9297553.1"/>
    <property type="molecule type" value="Genomic_DNA"/>
</dbReference>